<name>A0ABR7YC49_9SPHI</name>
<sequence>MKIIFRTYQFELQPTQEQKVLLDKHFGCIRYV</sequence>
<feature type="non-terminal residue" evidence="2">
    <location>
        <position position="32"/>
    </location>
</feature>
<reference evidence="2 3" key="1">
    <citation type="submission" date="2020-08" db="EMBL/GenBank/DDBJ databases">
        <title>Sphingobacterium sp. DN04309 isolated from aquaculture water.</title>
        <authorList>
            <person name="Zhang M."/>
        </authorList>
    </citation>
    <scope>NUCLEOTIDE SEQUENCE [LARGE SCALE GENOMIC DNA]</scope>
    <source>
        <strain evidence="2 3">DN04309</strain>
    </source>
</reference>
<evidence type="ECO:0000313" key="3">
    <source>
        <dbReference type="Proteomes" id="UP000651271"/>
    </source>
</evidence>
<accession>A0ABR7YC49</accession>
<evidence type="ECO:0000259" key="1">
    <source>
        <dbReference type="Pfam" id="PF12323"/>
    </source>
</evidence>
<dbReference type="Pfam" id="PF12323">
    <property type="entry name" value="HTH_OrfB_IS605"/>
    <property type="match status" value="1"/>
</dbReference>
<comment type="caution">
    <text evidence="2">The sequence shown here is derived from an EMBL/GenBank/DDBJ whole genome shotgun (WGS) entry which is preliminary data.</text>
</comment>
<evidence type="ECO:0000313" key="2">
    <source>
        <dbReference type="EMBL" id="MBD1428871.1"/>
    </source>
</evidence>
<organism evidence="2 3">
    <name type="scientific">Sphingobacterium litopenaei</name>
    <dbReference type="NCBI Taxonomy" id="2763500"/>
    <lineage>
        <taxon>Bacteria</taxon>
        <taxon>Pseudomonadati</taxon>
        <taxon>Bacteroidota</taxon>
        <taxon>Sphingobacteriia</taxon>
        <taxon>Sphingobacteriales</taxon>
        <taxon>Sphingobacteriaceae</taxon>
        <taxon>Sphingobacterium</taxon>
    </lineage>
</organism>
<keyword evidence="3" id="KW-1185">Reference proteome</keyword>
<protein>
    <submittedName>
        <fullName evidence="2">Helix-turn-helix domain-containing protein</fullName>
    </submittedName>
</protein>
<gene>
    <name evidence="2" type="ORF">H8B04_04690</name>
</gene>
<dbReference type="Proteomes" id="UP000651271">
    <property type="component" value="Unassembled WGS sequence"/>
</dbReference>
<feature type="domain" description="Transposase putative helix-turn-helix" evidence="1">
    <location>
        <begin position="5"/>
        <end position="32"/>
    </location>
</feature>
<dbReference type="EMBL" id="JACOIJ010000006">
    <property type="protein sequence ID" value="MBD1428871.1"/>
    <property type="molecule type" value="Genomic_DNA"/>
</dbReference>
<dbReference type="RefSeq" id="WP_149914989.1">
    <property type="nucleotide sequence ID" value="NZ_JACOIJ010000006.1"/>
</dbReference>
<dbReference type="InterPro" id="IPR021027">
    <property type="entry name" value="Transposase_put_HTH"/>
</dbReference>
<proteinExistence type="predicted"/>